<name>X1KDL3_9ZZZZ</name>
<comment type="caution">
    <text evidence="1">The sequence shown here is derived from an EMBL/GenBank/DDBJ whole genome shotgun (WGS) entry which is preliminary data.</text>
</comment>
<organism evidence="1">
    <name type="scientific">marine sediment metagenome</name>
    <dbReference type="NCBI Taxonomy" id="412755"/>
    <lineage>
        <taxon>unclassified sequences</taxon>
        <taxon>metagenomes</taxon>
        <taxon>ecological metagenomes</taxon>
    </lineage>
</organism>
<gene>
    <name evidence="1" type="ORF">S06H3_03350</name>
</gene>
<proteinExistence type="predicted"/>
<evidence type="ECO:0000313" key="1">
    <source>
        <dbReference type="EMBL" id="GAH91715.1"/>
    </source>
</evidence>
<sequence>MDEGAAKPIKTLAVQKSNIIVCAVWLNHILHLGYNLIRDMREKK</sequence>
<dbReference type="AlphaFoldDB" id="X1KDL3"/>
<dbReference type="EMBL" id="BARV01001082">
    <property type="protein sequence ID" value="GAH91715.1"/>
    <property type="molecule type" value="Genomic_DNA"/>
</dbReference>
<reference evidence="1" key="1">
    <citation type="journal article" date="2014" name="Front. Microbiol.">
        <title>High frequency of phylogenetically diverse reductive dehalogenase-homologous genes in deep subseafloor sedimentary metagenomes.</title>
        <authorList>
            <person name="Kawai M."/>
            <person name="Futagami T."/>
            <person name="Toyoda A."/>
            <person name="Takaki Y."/>
            <person name="Nishi S."/>
            <person name="Hori S."/>
            <person name="Arai W."/>
            <person name="Tsubouchi T."/>
            <person name="Morono Y."/>
            <person name="Uchiyama I."/>
            <person name="Ito T."/>
            <person name="Fujiyama A."/>
            <person name="Inagaki F."/>
            <person name="Takami H."/>
        </authorList>
    </citation>
    <scope>NUCLEOTIDE SEQUENCE</scope>
    <source>
        <strain evidence="1">Expedition CK06-06</strain>
    </source>
</reference>
<accession>X1KDL3</accession>
<protein>
    <submittedName>
        <fullName evidence="1">Uncharacterized protein</fullName>
    </submittedName>
</protein>